<dbReference type="AlphaFoldDB" id="K1WY17"/>
<dbReference type="PANTHER" id="PTHR10578">
    <property type="entry name" value="S -2-HYDROXY-ACID OXIDASE-RELATED"/>
    <property type="match status" value="1"/>
</dbReference>
<protein>
    <submittedName>
        <fullName evidence="3">L-lactate dehydrogenase</fullName>
    </submittedName>
</protein>
<dbReference type="GO" id="GO:0016491">
    <property type="term" value="F:oxidoreductase activity"/>
    <property type="evidence" value="ECO:0007669"/>
    <property type="project" value="InterPro"/>
</dbReference>
<dbReference type="KEGG" id="mbe:MBM_03693"/>
<dbReference type="InterPro" id="IPR013785">
    <property type="entry name" value="Aldolase_TIM"/>
</dbReference>
<dbReference type="PANTHER" id="PTHR10578:SF75">
    <property type="entry name" value="L-LACTATE DEHYDROGENASE (AFU_ORTHOLOGUE AFUA_4G07050)"/>
    <property type="match status" value="1"/>
</dbReference>
<feature type="domain" description="FMN-dependent dehydrogenase" evidence="2">
    <location>
        <begin position="48"/>
        <end position="117"/>
    </location>
</feature>
<evidence type="ECO:0000313" key="4">
    <source>
        <dbReference type="Proteomes" id="UP000006753"/>
    </source>
</evidence>
<dbReference type="InterPro" id="IPR000262">
    <property type="entry name" value="FMN-dep_DH"/>
</dbReference>
<comment type="cofactor">
    <cofactor evidence="1">
        <name>FMN</name>
        <dbReference type="ChEBI" id="CHEBI:58210"/>
    </cofactor>
</comment>
<dbReference type="SUPFAM" id="SSF51395">
    <property type="entry name" value="FMN-linked oxidoreductases"/>
    <property type="match status" value="1"/>
</dbReference>
<dbReference type="OMA" id="WHERAWS"/>
<reference evidence="3 4" key="1">
    <citation type="journal article" date="2012" name="BMC Genomics">
        <title>Sequencing the genome of Marssonina brunnea reveals fungus-poplar co-evolution.</title>
        <authorList>
            <person name="Zhu S."/>
            <person name="Cao Y.-Z."/>
            <person name="Jiang C."/>
            <person name="Tan B.-Y."/>
            <person name="Wang Z."/>
            <person name="Feng S."/>
            <person name="Zhang L."/>
            <person name="Su X.-H."/>
            <person name="Brejova B."/>
            <person name="Vinar T."/>
            <person name="Xu M."/>
            <person name="Wang M.-X."/>
            <person name="Zhang S.-G."/>
            <person name="Huang M.-R."/>
            <person name="Wu R."/>
            <person name="Zhou Y."/>
        </authorList>
    </citation>
    <scope>NUCLEOTIDE SEQUENCE [LARGE SCALE GENOMIC DNA]</scope>
    <source>
        <strain evidence="3 4">MB_m1</strain>
    </source>
</reference>
<dbReference type="Pfam" id="PF01070">
    <property type="entry name" value="FMN_dh"/>
    <property type="match status" value="2"/>
</dbReference>
<evidence type="ECO:0000256" key="1">
    <source>
        <dbReference type="ARBA" id="ARBA00001917"/>
    </source>
</evidence>
<dbReference type="Proteomes" id="UP000006753">
    <property type="component" value="Unassembled WGS sequence"/>
</dbReference>
<accession>K1WY17</accession>
<feature type="domain" description="FMN-dependent dehydrogenase" evidence="2">
    <location>
        <begin position="128"/>
        <end position="239"/>
    </location>
</feature>
<gene>
    <name evidence="3" type="ORF">MBM_03693</name>
</gene>
<name>K1WY17_MARBU</name>
<dbReference type="eggNOG" id="KOG0538">
    <property type="taxonomic scope" value="Eukaryota"/>
</dbReference>
<dbReference type="OrthoDB" id="25826at2759"/>
<proteinExistence type="predicted"/>
<dbReference type="EMBL" id="JH921434">
    <property type="protein sequence ID" value="EKD17921.1"/>
    <property type="molecule type" value="Genomic_DNA"/>
</dbReference>
<dbReference type="Gene3D" id="3.20.20.70">
    <property type="entry name" value="Aldolase class I"/>
    <property type="match status" value="2"/>
</dbReference>
<evidence type="ECO:0000259" key="2">
    <source>
        <dbReference type="Pfam" id="PF01070"/>
    </source>
</evidence>
<sequence>MYDPNNPNIKSRNTLQWGLYQRELFWKEHDGEVPPLSTEPGDLQDPANRALTIGGWYYASSTAGQSYTHLANRQAFDRHRVIIPRKLVDASKGDTETTVFGHKASAPIGFAPIGNQQDLPPRLAKLPLYMPHDDEGAASLLPRAADSGFSACILTVDTRQLAWRRCDAAGSDYCAFYRGISADPGLSDPVFQKRMEEAGGAMWTDGVWHERAWSWEKTPWLMETWKRHSGEKPFCLKGTAQACKSIVQSPA</sequence>
<dbReference type="HOGENOM" id="CLU_020639_0_1_1"/>
<evidence type="ECO:0000313" key="3">
    <source>
        <dbReference type="EMBL" id="EKD17921.1"/>
    </source>
</evidence>
<dbReference type="STRING" id="1072389.K1WY17"/>
<dbReference type="InParanoid" id="K1WY17"/>
<keyword evidence="4" id="KW-1185">Reference proteome</keyword>
<organism evidence="3 4">
    <name type="scientific">Marssonina brunnea f. sp. multigermtubi (strain MB_m1)</name>
    <name type="common">Marssonina leaf spot fungus</name>
    <dbReference type="NCBI Taxonomy" id="1072389"/>
    <lineage>
        <taxon>Eukaryota</taxon>
        <taxon>Fungi</taxon>
        <taxon>Dikarya</taxon>
        <taxon>Ascomycota</taxon>
        <taxon>Pezizomycotina</taxon>
        <taxon>Leotiomycetes</taxon>
        <taxon>Helotiales</taxon>
        <taxon>Drepanopezizaceae</taxon>
        <taxon>Drepanopeziza</taxon>
    </lineage>
</organism>